<reference evidence="1" key="1">
    <citation type="submission" date="2020-04" db="EMBL/GenBank/DDBJ databases">
        <authorList>
            <person name="Chiriac C."/>
            <person name="Salcher M."/>
            <person name="Ghai R."/>
            <person name="Kavagutti S V."/>
        </authorList>
    </citation>
    <scope>NUCLEOTIDE SEQUENCE</scope>
</reference>
<organism evidence="1">
    <name type="scientific">uncultured Caudovirales phage</name>
    <dbReference type="NCBI Taxonomy" id="2100421"/>
    <lineage>
        <taxon>Viruses</taxon>
        <taxon>Duplodnaviria</taxon>
        <taxon>Heunggongvirae</taxon>
        <taxon>Uroviricota</taxon>
        <taxon>Caudoviricetes</taxon>
        <taxon>Peduoviridae</taxon>
        <taxon>Maltschvirus</taxon>
        <taxon>Maltschvirus maltsch</taxon>
    </lineage>
</organism>
<gene>
    <name evidence="1" type="ORF">UFOVP509_27</name>
</gene>
<sequence length="62" mass="7000">MASMTPRCRSCIFARAHGPDAVICFNAEALHPDHADTIDQRFYALNDHSCERFAPRVIRVTP</sequence>
<dbReference type="EMBL" id="LR796479">
    <property type="protein sequence ID" value="CAB4147390.1"/>
    <property type="molecule type" value="Genomic_DNA"/>
</dbReference>
<evidence type="ECO:0000313" key="1">
    <source>
        <dbReference type="EMBL" id="CAB4147390.1"/>
    </source>
</evidence>
<accession>A0A6J5MQR5</accession>
<protein>
    <submittedName>
        <fullName evidence="1">Uncharacterized protein</fullName>
    </submittedName>
</protein>
<name>A0A6J5MQR5_9CAUD</name>
<proteinExistence type="predicted"/>